<keyword evidence="1" id="KW-1185">Reference proteome</keyword>
<gene>
    <name evidence="2" type="primary">LOC101488230</name>
</gene>
<organism evidence="1 2">
    <name type="scientific">Cicer arietinum</name>
    <name type="common">Chickpea</name>
    <name type="synonym">Garbanzo</name>
    <dbReference type="NCBI Taxonomy" id="3827"/>
    <lineage>
        <taxon>Eukaryota</taxon>
        <taxon>Viridiplantae</taxon>
        <taxon>Streptophyta</taxon>
        <taxon>Embryophyta</taxon>
        <taxon>Tracheophyta</taxon>
        <taxon>Spermatophyta</taxon>
        <taxon>Magnoliopsida</taxon>
        <taxon>eudicotyledons</taxon>
        <taxon>Gunneridae</taxon>
        <taxon>Pentapetalae</taxon>
        <taxon>rosids</taxon>
        <taxon>fabids</taxon>
        <taxon>Fabales</taxon>
        <taxon>Fabaceae</taxon>
        <taxon>Papilionoideae</taxon>
        <taxon>50 kb inversion clade</taxon>
        <taxon>NPAAA clade</taxon>
        <taxon>Hologalegina</taxon>
        <taxon>IRL clade</taxon>
        <taxon>Cicereae</taxon>
        <taxon>Cicer</taxon>
    </lineage>
</organism>
<proteinExistence type="predicted"/>
<dbReference type="RefSeq" id="XP_004487769.1">
    <property type="nucleotide sequence ID" value="XM_004487712.3"/>
</dbReference>
<dbReference type="GeneID" id="101488230"/>
<dbReference type="AlphaFoldDB" id="A0A1S2XGQ5"/>
<dbReference type="OrthoDB" id="1408701at2759"/>
<name>A0A1S2XGQ5_CICAR</name>
<reference evidence="2" key="2">
    <citation type="submission" date="2025-08" db="UniProtKB">
        <authorList>
            <consortium name="RefSeq"/>
        </authorList>
    </citation>
    <scope>IDENTIFICATION</scope>
    <source>
        <tissue evidence="2">Etiolated seedlings</tissue>
    </source>
</reference>
<dbReference type="Proteomes" id="UP000087171">
    <property type="component" value="Chromosome Ca1"/>
</dbReference>
<evidence type="ECO:0000313" key="2">
    <source>
        <dbReference type="RefSeq" id="XP_004487769.1"/>
    </source>
</evidence>
<dbReference type="KEGG" id="cam:101488230"/>
<dbReference type="PaxDb" id="3827-XP_004487769.1"/>
<accession>A0A1S2XGQ5</accession>
<protein>
    <submittedName>
        <fullName evidence="2">Uncharacterized protein LOC101488230</fullName>
    </submittedName>
</protein>
<evidence type="ECO:0000313" key="1">
    <source>
        <dbReference type="Proteomes" id="UP000087171"/>
    </source>
</evidence>
<sequence>MNIAIYIDNQSMGTNHSTHTNLGDDSTCYKAGANGSKARWGDSFEVGMSKWNENDNTNVWGVEYKTGQKNRTCGFQLKASNDNHGIESINFGLRDIANNKTEFALKITRIERHTLHGGITGMDSSASPISFTRTNQDYLIETTIVSYSCSYREGLFVLEMKKKGKSKNACIVNVAHYYITKDVGLSVSAKIFRNKANGFVVEVEGPFKHPSVDLRRVVDKTCSSGVWSPNACSHCKRTTKKASIGVKSGDLNSNNSLLKGDSHVQESDGKIGEIVKHGLFSSSVREQVNIGLINSSGYTSGTLNNSIVFMDCNFKMHD</sequence>
<reference evidence="1" key="1">
    <citation type="journal article" date="2013" name="Nat. Biotechnol.">
        <title>Draft genome sequence of chickpea (Cicer arietinum) provides a resource for trait improvement.</title>
        <authorList>
            <person name="Varshney R.K."/>
            <person name="Song C."/>
            <person name="Saxena R.K."/>
            <person name="Azam S."/>
            <person name="Yu S."/>
            <person name="Sharpe A.G."/>
            <person name="Cannon S."/>
            <person name="Baek J."/>
            <person name="Rosen B.D."/>
            <person name="Tar'an B."/>
            <person name="Millan T."/>
            <person name="Zhang X."/>
            <person name="Ramsay L.D."/>
            <person name="Iwata A."/>
            <person name="Wang Y."/>
            <person name="Nelson W."/>
            <person name="Farmer A.D."/>
            <person name="Gaur P.M."/>
            <person name="Soderlund C."/>
            <person name="Penmetsa R.V."/>
            <person name="Xu C."/>
            <person name="Bharti A.K."/>
            <person name="He W."/>
            <person name="Winter P."/>
            <person name="Zhao S."/>
            <person name="Hane J.K."/>
            <person name="Carrasquilla-Garcia N."/>
            <person name="Condie J.A."/>
            <person name="Upadhyaya H.D."/>
            <person name="Luo M.C."/>
            <person name="Thudi M."/>
            <person name="Gowda C.L."/>
            <person name="Singh N.P."/>
            <person name="Lichtenzveig J."/>
            <person name="Gali K.K."/>
            <person name="Rubio J."/>
            <person name="Nadarajan N."/>
            <person name="Dolezel J."/>
            <person name="Bansal K.C."/>
            <person name="Xu X."/>
            <person name="Edwards D."/>
            <person name="Zhang G."/>
            <person name="Kahl G."/>
            <person name="Gil J."/>
            <person name="Singh K.B."/>
            <person name="Datta S.K."/>
            <person name="Jackson S.A."/>
            <person name="Wang J."/>
            <person name="Cook D.R."/>
        </authorList>
    </citation>
    <scope>NUCLEOTIDE SEQUENCE [LARGE SCALE GENOMIC DNA]</scope>
    <source>
        <strain evidence="1">cv. CDC Frontier</strain>
    </source>
</reference>